<protein>
    <submittedName>
        <fullName evidence="1">Uncharacterized protein</fullName>
    </submittedName>
</protein>
<proteinExistence type="predicted"/>
<gene>
    <name evidence="1" type="ORF">CAEBREN_11508</name>
</gene>
<organism evidence="2">
    <name type="scientific">Caenorhabditis brenneri</name>
    <name type="common">Nematode worm</name>
    <dbReference type="NCBI Taxonomy" id="135651"/>
    <lineage>
        <taxon>Eukaryota</taxon>
        <taxon>Metazoa</taxon>
        <taxon>Ecdysozoa</taxon>
        <taxon>Nematoda</taxon>
        <taxon>Chromadorea</taxon>
        <taxon>Rhabditida</taxon>
        <taxon>Rhabditina</taxon>
        <taxon>Rhabditomorpha</taxon>
        <taxon>Rhabditoidea</taxon>
        <taxon>Rhabditidae</taxon>
        <taxon>Peloderinae</taxon>
        <taxon>Caenorhabditis</taxon>
    </lineage>
</organism>
<keyword evidence="2" id="KW-1185">Reference proteome</keyword>
<evidence type="ECO:0000313" key="2">
    <source>
        <dbReference type="Proteomes" id="UP000008068"/>
    </source>
</evidence>
<dbReference type="HOGENOM" id="CLU_2624195_0_0_1"/>
<dbReference type="InParanoid" id="G0MDY4"/>
<dbReference type="EMBL" id="GL379791">
    <property type="protein sequence ID" value="EGT51969.1"/>
    <property type="molecule type" value="Genomic_DNA"/>
</dbReference>
<evidence type="ECO:0000313" key="1">
    <source>
        <dbReference type="EMBL" id="EGT51969.1"/>
    </source>
</evidence>
<dbReference type="STRING" id="135651.G0MDY4"/>
<reference evidence="2" key="1">
    <citation type="submission" date="2011-07" db="EMBL/GenBank/DDBJ databases">
        <authorList>
            <consortium name="Caenorhabditis brenneri Sequencing and Analysis Consortium"/>
            <person name="Wilson R.K."/>
        </authorList>
    </citation>
    <scope>NUCLEOTIDE SEQUENCE [LARGE SCALE GENOMIC DNA]</scope>
    <source>
        <strain evidence="2">PB2801</strain>
    </source>
</reference>
<sequence>MDRFQELTFTLCHYHHCCARNFGPNCANEYAKRGRTLCVEKSEDNPIEAGGSESNRVKDITQELAYQIWTLHNKRINT</sequence>
<name>G0MDY4_CAEBE</name>
<dbReference type="Proteomes" id="UP000008068">
    <property type="component" value="Unassembled WGS sequence"/>
</dbReference>
<dbReference type="eggNOG" id="KOG1041">
    <property type="taxonomic scope" value="Eukaryota"/>
</dbReference>
<dbReference type="AlphaFoldDB" id="G0MDY4"/>
<accession>G0MDY4</accession>